<keyword evidence="3" id="KW-1185">Reference proteome</keyword>
<accession>A0A016WZ00</accession>
<feature type="region of interest" description="Disordered" evidence="1">
    <location>
        <begin position="1"/>
        <end position="37"/>
    </location>
</feature>
<evidence type="ECO:0000313" key="2">
    <source>
        <dbReference type="EMBL" id="EYC44821.1"/>
    </source>
</evidence>
<dbReference type="EMBL" id="JARK01000048">
    <property type="protein sequence ID" value="EYC44821.1"/>
    <property type="molecule type" value="Genomic_DNA"/>
</dbReference>
<evidence type="ECO:0000313" key="3">
    <source>
        <dbReference type="Proteomes" id="UP000024635"/>
    </source>
</evidence>
<name>A0A016WZ00_9BILA</name>
<feature type="compositionally biased region" description="Basic and acidic residues" evidence="1">
    <location>
        <begin position="1"/>
        <end position="18"/>
    </location>
</feature>
<proteinExistence type="predicted"/>
<comment type="caution">
    <text evidence="2">The sequence shown here is derived from an EMBL/GenBank/DDBJ whole genome shotgun (WGS) entry which is preliminary data.</text>
</comment>
<organism evidence="2 3">
    <name type="scientific">Ancylostoma ceylanicum</name>
    <dbReference type="NCBI Taxonomy" id="53326"/>
    <lineage>
        <taxon>Eukaryota</taxon>
        <taxon>Metazoa</taxon>
        <taxon>Ecdysozoa</taxon>
        <taxon>Nematoda</taxon>
        <taxon>Chromadorea</taxon>
        <taxon>Rhabditida</taxon>
        <taxon>Rhabditina</taxon>
        <taxon>Rhabditomorpha</taxon>
        <taxon>Strongyloidea</taxon>
        <taxon>Ancylostomatidae</taxon>
        <taxon>Ancylostomatinae</taxon>
        <taxon>Ancylostoma</taxon>
    </lineage>
</organism>
<gene>
    <name evidence="2" type="primary">Acey_s0448.g1638</name>
    <name evidence="2" type="ORF">Y032_0448g1638</name>
</gene>
<dbReference type="AlphaFoldDB" id="A0A016WZ00"/>
<dbReference type="Proteomes" id="UP000024635">
    <property type="component" value="Unassembled WGS sequence"/>
</dbReference>
<evidence type="ECO:0000256" key="1">
    <source>
        <dbReference type="SAM" id="MobiDB-lite"/>
    </source>
</evidence>
<sequence length="135" mass="15510">MKRLPKPKELLAGNRKDGQLSVEPTRPKTRSRQKRRVERVRVGTVNVLRTGTVESETDFRGFRPDRIREGMDEMRCSDAKLHRRCQKLPEVEEVSRADHSTGDCSVIRTVDDTIRELPEPACCFRVESASEECRG</sequence>
<feature type="compositionally biased region" description="Basic residues" evidence="1">
    <location>
        <begin position="27"/>
        <end position="37"/>
    </location>
</feature>
<reference evidence="3" key="1">
    <citation type="journal article" date="2015" name="Nat. Genet.">
        <title>The genome and transcriptome of the zoonotic hookworm Ancylostoma ceylanicum identify infection-specific gene families.</title>
        <authorList>
            <person name="Schwarz E.M."/>
            <person name="Hu Y."/>
            <person name="Antoshechkin I."/>
            <person name="Miller M.M."/>
            <person name="Sternberg P.W."/>
            <person name="Aroian R.V."/>
        </authorList>
    </citation>
    <scope>NUCLEOTIDE SEQUENCE</scope>
    <source>
        <strain evidence="3">HY135</strain>
    </source>
</reference>
<protein>
    <submittedName>
        <fullName evidence="2">Uncharacterized protein</fullName>
    </submittedName>
</protein>